<evidence type="ECO:0000256" key="2">
    <source>
        <dbReference type="SAM" id="Phobius"/>
    </source>
</evidence>
<keyword evidence="2" id="KW-1133">Transmembrane helix</keyword>
<accession>A0A3D8VST8</accession>
<evidence type="ECO:0000256" key="1">
    <source>
        <dbReference type="SAM" id="MobiDB-lite"/>
    </source>
</evidence>
<evidence type="ECO:0000313" key="3">
    <source>
        <dbReference type="EMBL" id="RDY72599.1"/>
    </source>
</evidence>
<reference evidence="3 4" key="1">
    <citation type="submission" date="2018-08" db="EMBL/GenBank/DDBJ databases">
        <title>Genome sequence of strict halophilic Halobacillus trueperi SS1 isolated from Lunsu, a salty water body of North West Himalayas.</title>
        <authorList>
            <person name="Gupta S."/>
            <person name="Sharma P."/>
            <person name="Dev K."/>
            <person name="Baumler D."/>
            <person name="Sourirajan A."/>
        </authorList>
    </citation>
    <scope>NUCLEOTIDE SEQUENCE [LARGE SCALE GENOMIC DNA]</scope>
    <source>
        <strain evidence="3 4">SS1</strain>
    </source>
</reference>
<sequence length="66" mass="7592">MSIKIGDKNKIKNSKIGHGNSEPPQKKNWASRHPVITSLLSSFVVGFILLFSFWDKVITWVENFFQ</sequence>
<name>A0A3D8VST8_9BACI</name>
<organism evidence="3 4">
    <name type="scientific">Halobacillus trueperi</name>
    <dbReference type="NCBI Taxonomy" id="156205"/>
    <lineage>
        <taxon>Bacteria</taxon>
        <taxon>Bacillati</taxon>
        <taxon>Bacillota</taxon>
        <taxon>Bacilli</taxon>
        <taxon>Bacillales</taxon>
        <taxon>Bacillaceae</taxon>
        <taxon>Halobacillus</taxon>
    </lineage>
</organism>
<gene>
    <name evidence="3" type="ORF">DXT76_01060</name>
</gene>
<dbReference type="EMBL" id="QTLC01000007">
    <property type="protein sequence ID" value="RDY72599.1"/>
    <property type="molecule type" value="Genomic_DNA"/>
</dbReference>
<evidence type="ECO:0000313" key="4">
    <source>
        <dbReference type="Proteomes" id="UP000257032"/>
    </source>
</evidence>
<feature type="region of interest" description="Disordered" evidence="1">
    <location>
        <begin position="1"/>
        <end position="29"/>
    </location>
</feature>
<keyword evidence="2" id="KW-0812">Transmembrane</keyword>
<protein>
    <submittedName>
        <fullName evidence="3">Uncharacterized protein</fullName>
    </submittedName>
</protein>
<keyword evidence="2" id="KW-0472">Membrane</keyword>
<feature type="transmembrane region" description="Helical" evidence="2">
    <location>
        <begin position="35"/>
        <end position="54"/>
    </location>
</feature>
<feature type="compositionally biased region" description="Basic and acidic residues" evidence="1">
    <location>
        <begin position="1"/>
        <end position="10"/>
    </location>
</feature>
<comment type="caution">
    <text evidence="3">The sequence shown here is derived from an EMBL/GenBank/DDBJ whole genome shotgun (WGS) entry which is preliminary data.</text>
</comment>
<dbReference type="AlphaFoldDB" id="A0A3D8VST8"/>
<dbReference type="Proteomes" id="UP000257032">
    <property type="component" value="Unassembled WGS sequence"/>
</dbReference>
<proteinExistence type="predicted"/>